<reference evidence="1" key="1">
    <citation type="submission" date="2021-06" db="EMBL/GenBank/DDBJ databases">
        <title>Updating the genus Pseudomonas: Description of 43 new species and partition of the Pseudomonas putida group.</title>
        <authorList>
            <person name="Girard L."/>
            <person name="Lood C."/>
            <person name="Vandamme P."/>
            <person name="Rokni-Zadeh H."/>
            <person name="Van Noort V."/>
            <person name="Hofte M."/>
            <person name="Lavigne R."/>
            <person name="De Mot R."/>
        </authorList>
    </citation>
    <scope>NUCLEOTIDE SEQUENCE</scope>
    <source>
        <strain evidence="1">SWRI74</strain>
    </source>
</reference>
<organism evidence="1 2">
    <name type="scientific">Pseudomonas azerbaijanoccidentalis</name>
    <dbReference type="NCBI Taxonomy" id="2842347"/>
    <lineage>
        <taxon>Bacteria</taxon>
        <taxon>Pseudomonadati</taxon>
        <taxon>Pseudomonadota</taxon>
        <taxon>Gammaproteobacteria</taxon>
        <taxon>Pseudomonadales</taxon>
        <taxon>Pseudomonadaceae</taxon>
        <taxon>Pseudomonas</taxon>
    </lineage>
</organism>
<dbReference type="Proteomes" id="UP001049200">
    <property type="component" value="Unassembled WGS sequence"/>
</dbReference>
<evidence type="ECO:0000313" key="1">
    <source>
        <dbReference type="EMBL" id="MBV4521131.1"/>
    </source>
</evidence>
<proteinExistence type="predicted"/>
<dbReference type="EMBL" id="JAHSTU010000003">
    <property type="protein sequence ID" value="MBV4521131.1"/>
    <property type="molecule type" value="Genomic_DNA"/>
</dbReference>
<accession>A0ABS6QQD1</accession>
<protein>
    <submittedName>
        <fullName evidence="1">Ldh family oxidoreductase</fullName>
    </submittedName>
</protein>
<dbReference type="PANTHER" id="PTHR11091:SF0">
    <property type="entry name" value="MALATE DEHYDROGENASE"/>
    <property type="match status" value="1"/>
</dbReference>
<dbReference type="Pfam" id="PF02615">
    <property type="entry name" value="Ldh_2"/>
    <property type="match status" value="1"/>
</dbReference>
<keyword evidence="2" id="KW-1185">Reference proteome</keyword>
<sequence length="350" mass="36356">MNNAMTDKLPAVRMDFDELVVLLRKIFISYGTSPFVADILATNCAGCEQDGALSHGIFRMPGYVASLKTGWVDGRADAKVSVVSPSFIRIDACNGFAQPALAAAAGAIDEAIERTGVAVVAIRNSHHFSALWPDVEPFARKGLVAISFVNGLANVVPHGGHTAVFGTNPIAFATPVADAEPLVVDQATSVMANGEVRLHALDNQPLPLGTGVDSSGAATTDPHAVLAGGALNTFGGYKGSSIALMVELLAGALTGGQLSFENDFGHCVGAQTPKAGQLLIVIDPDRGGSTDFSQRAALLCKHLVEAGQDRMPGARRYINRHTTQTYGIPIAKKALSELLQMAAGDAAPSS</sequence>
<comment type="caution">
    <text evidence="1">The sequence shown here is derived from an EMBL/GenBank/DDBJ whole genome shotgun (WGS) entry which is preliminary data.</text>
</comment>
<gene>
    <name evidence="1" type="ORF">KVG88_13760</name>
</gene>
<dbReference type="PANTHER" id="PTHR11091">
    <property type="entry name" value="OXIDOREDUCTASE-RELATED"/>
    <property type="match status" value="1"/>
</dbReference>
<dbReference type="InterPro" id="IPR003767">
    <property type="entry name" value="Malate/L-lactate_DH-like"/>
</dbReference>
<evidence type="ECO:0000313" key="2">
    <source>
        <dbReference type="Proteomes" id="UP001049200"/>
    </source>
</evidence>
<name>A0ABS6QQD1_9PSED</name>